<evidence type="ECO:0000256" key="1">
    <source>
        <dbReference type="ARBA" id="ARBA00001957"/>
    </source>
</evidence>
<keyword evidence="2" id="KW-0596">Phosphopantetheine</keyword>
<dbReference type="Gene3D" id="3.30.300.30">
    <property type="match status" value="4"/>
</dbReference>
<dbReference type="SUPFAM" id="SSF47336">
    <property type="entry name" value="ACP-like"/>
    <property type="match status" value="5"/>
</dbReference>
<dbReference type="CDD" id="cd19534">
    <property type="entry name" value="E_NRPS"/>
    <property type="match status" value="2"/>
</dbReference>
<organism evidence="7 8">
    <name type="scientific">Corallococcus soli</name>
    <dbReference type="NCBI Taxonomy" id="2710757"/>
    <lineage>
        <taxon>Bacteria</taxon>
        <taxon>Pseudomonadati</taxon>
        <taxon>Myxococcota</taxon>
        <taxon>Myxococcia</taxon>
        <taxon>Myxococcales</taxon>
        <taxon>Cystobacterineae</taxon>
        <taxon>Myxococcaceae</taxon>
        <taxon>Corallococcus</taxon>
    </lineage>
</organism>
<dbReference type="SUPFAM" id="SSF56801">
    <property type="entry name" value="Acetyl-CoA synthetase-like"/>
    <property type="match status" value="4"/>
</dbReference>
<dbReference type="CDD" id="cd19543">
    <property type="entry name" value="DCL_NRPS"/>
    <property type="match status" value="2"/>
</dbReference>
<protein>
    <submittedName>
        <fullName evidence="7">Amino acid adenylation domain-containing protein</fullName>
    </submittedName>
</protein>
<dbReference type="PROSITE" id="PS50075">
    <property type="entry name" value="CARRIER"/>
    <property type="match status" value="5"/>
</dbReference>
<dbReference type="InterPro" id="IPR010060">
    <property type="entry name" value="NRPS_synth"/>
</dbReference>
<dbReference type="Gene3D" id="1.10.1200.10">
    <property type="entry name" value="ACP-like"/>
    <property type="match status" value="5"/>
</dbReference>
<dbReference type="InterPro" id="IPR025110">
    <property type="entry name" value="AMP-bd_C"/>
</dbReference>
<dbReference type="InterPro" id="IPR000873">
    <property type="entry name" value="AMP-dep_synth/lig_dom"/>
</dbReference>
<dbReference type="InterPro" id="IPR020806">
    <property type="entry name" value="PKS_PP-bd"/>
</dbReference>
<evidence type="ECO:0000313" key="7">
    <source>
        <dbReference type="EMBL" id="MBE4748814.1"/>
    </source>
</evidence>
<dbReference type="InterPro" id="IPR006162">
    <property type="entry name" value="Ppantetheine_attach_site"/>
</dbReference>
<dbReference type="CDD" id="cd12117">
    <property type="entry name" value="A_NRPS_Srf_like"/>
    <property type="match status" value="1"/>
</dbReference>
<keyword evidence="8" id="KW-1185">Reference proteome</keyword>
<evidence type="ECO:0000259" key="6">
    <source>
        <dbReference type="PROSITE" id="PS50075"/>
    </source>
</evidence>
<dbReference type="InterPro" id="IPR010071">
    <property type="entry name" value="AA_adenyl_dom"/>
</dbReference>
<dbReference type="Gene3D" id="3.30.559.30">
    <property type="entry name" value="Nonribosomal peptide synthetase, condensation domain"/>
    <property type="match status" value="8"/>
</dbReference>
<dbReference type="Gene3D" id="3.30.559.10">
    <property type="entry name" value="Chloramphenicol acetyltransferase-like domain"/>
    <property type="match status" value="8"/>
</dbReference>
<dbReference type="EMBL" id="JAAIYO010000002">
    <property type="protein sequence ID" value="MBE4748814.1"/>
    <property type="molecule type" value="Genomic_DNA"/>
</dbReference>
<keyword evidence="3" id="KW-0597">Phosphoprotein</keyword>
<dbReference type="Pfam" id="PF13193">
    <property type="entry name" value="AMP-binding_C"/>
    <property type="match status" value="4"/>
</dbReference>
<feature type="domain" description="Carrier" evidence="6">
    <location>
        <begin position="2041"/>
        <end position="2116"/>
    </location>
</feature>
<dbReference type="CDD" id="cd17646">
    <property type="entry name" value="A_NRPS_AB3403-like"/>
    <property type="match status" value="1"/>
</dbReference>
<dbReference type="Pfam" id="PF00550">
    <property type="entry name" value="PP-binding"/>
    <property type="match status" value="5"/>
</dbReference>
<evidence type="ECO:0000256" key="5">
    <source>
        <dbReference type="SAM" id="MobiDB-lite"/>
    </source>
</evidence>
<evidence type="ECO:0000256" key="3">
    <source>
        <dbReference type="ARBA" id="ARBA00022553"/>
    </source>
</evidence>
<dbReference type="CDD" id="cd05930">
    <property type="entry name" value="A_NRPS"/>
    <property type="match status" value="1"/>
</dbReference>
<feature type="domain" description="Carrier" evidence="6">
    <location>
        <begin position="4618"/>
        <end position="4693"/>
    </location>
</feature>
<evidence type="ECO:0000256" key="2">
    <source>
        <dbReference type="ARBA" id="ARBA00022450"/>
    </source>
</evidence>
<dbReference type="InterPro" id="IPR036736">
    <property type="entry name" value="ACP-like_sf"/>
</dbReference>
<dbReference type="CDD" id="cd17652">
    <property type="entry name" value="A_NRPS_CmdD_like"/>
    <property type="match status" value="1"/>
</dbReference>
<dbReference type="PANTHER" id="PTHR45527:SF14">
    <property type="entry name" value="PLIPASTATIN SYNTHASE SUBUNIT B"/>
    <property type="match status" value="1"/>
</dbReference>
<dbReference type="NCBIfam" id="TIGR01733">
    <property type="entry name" value="AA-adenyl-dom"/>
    <property type="match status" value="4"/>
</dbReference>
<gene>
    <name evidence="7" type="ORF">G4177_11640</name>
</gene>
<comment type="caution">
    <text evidence="7">The sequence shown here is derived from an EMBL/GenBank/DDBJ whole genome shotgun (WGS) entry which is preliminary data.</text>
</comment>
<feature type="domain" description="Carrier" evidence="6">
    <location>
        <begin position="5672"/>
        <end position="5746"/>
    </location>
</feature>
<feature type="domain" description="Carrier" evidence="6">
    <location>
        <begin position="3095"/>
        <end position="3169"/>
    </location>
</feature>
<dbReference type="Pfam" id="PF00501">
    <property type="entry name" value="AMP-binding"/>
    <property type="match status" value="4"/>
</dbReference>
<dbReference type="Gene3D" id="2.30.38.10">
    <property type="entry name" value="Luciferase, Domain 3"/>
    <property type="match status" value="4"/>
</dbReference>
<feature type="region of interest" description="Disordered" evidence="5">
    <location>
        <begin position="24"/>
        <end position="43"/>
    </location>
</feature>
<feature type="domain" description="Carrier" evidence="6">
    <location>
        <begin position="1020"/>
        <end position="1094"/>
    </location>
</feature>
<evidence type="ECO:0000256" key="4">
    <source>
        <dbReference type="ARBA" id="ARBA00022737"/>
    </source>
</evidence>
<dbReference type="Proteomes" id="UP001516472">
    <property type="component" value="Unassembled WGS sequence"/>
</dbReference>
<dbReference type="CDD" id="cd19531">
    <property type="entry name" value="LCL_NRPS-like"/>
    <property type="match status" value="3"/>
</dbReference>
<dbReference type="InterPro" id="IPR009081">
    <property type="entry name" value="PP-bd_ACP"/>
</dbReference>
<dbReference type="RefSeq" id="WP_193348170.1">
    <property type="nucleotide sequence ID" value="NZ_JAAIYO010000002.1"/>
</dbReference>
<dbReference type="NCBIfam" id="TIGR01720">
    <property type="entry name" value="NRPS-para261"/>
    <property type="match status" value="2"/>
</dbReference>
<feature type="compositionally biased region" description="Pro residues" evidence="5">
    <location>
        <begin position="31"/>
        <end position="40"/>
    </location>
</feature>
<accession>A0ABR9PLQ6</accession>
<dbReference type="PROSITE" id="PS00455">
    <property type="entry name" value="AMP_BINDING"/>
    <property type="match status" value="3"/>
</dbReference>
<comment type="cofactor">
    <cofactor evidence="1">
        <name>pantetheine 4'-phosphate</name>
        <dbReference type="ChEBI" id="CHEBI:47942"/>
    </cofactor>
</comment>
<dbReference type="PROSITE" id="PS00012">
    <property type="entry name" value="PHOSPHOPANTETHEINE"/>
    <property type="match status" value="5"/>
</dbReference>
<keyword evidence="4" id="KW-0677">Repeat</keyword>
<dbReference type="InterPro" id="IPR023213">
    <property type="entry name" value="CAT-like_dom_sf"/>
</dbReference>
<dbReference type="PANTHER" id="PTHR45527">
    <property type="entry name" value="NONRIBOSOMAL PEPTIDE SYNTHETASE"/>
    <property type="match status" value="1"/>
</dbReference>
<dbReference type="InterPro" id="IPR045851">
    <property type="entry name" value="AMP-bd_C_sf"/>
</dbReference>
<dbReference type="InterPro" id="IPR001242">
    <property type="entry name" value="Condensation_dom"/>
</dbReference>
<dbReference type="SMART" id="SM00823">
    <property type="entry name" value="PKS_PP"/>
    <property type="match status" value="5"/>
</dbReference>
<name>A0ABR9PLQ6_9BACT</name>
<sequence>MSDILKRLASLSPEKRDLLLKQLQAKGARSPQPPAIPPLEPRPRGDAALPLSFAQQRLWFLEQLEPGTARYNVPVAVRLKGPLESPVLERVFNELIHRHEPLRTTFRLEADRSVQVIARTAALRLALVDLTVLPVARREEEARRLANAEAQRPFDLERGPQLRATLLKLEEQEHVLLLTMHHIVSDGWSSGVLVREVGLLYAAFSQGQPSPLPALPVQYADYAVWQREWLQGKELERHLSFWKEQLAGVSPALELPTDRPRPPEQTFHGATLPVNLPRGLSESLKALGQKEGVTPFMLLLAAFQVVLHRYSGQESFSIGAPMAGRDQAQLEGLLGVFANTLALRTWLEGNPTFRELLQRVKEGSVRAFAHQHLPFEKLVEEIQPERDLGRAPLFQVLFSFQNTPTSELNASGLSLSPFNVETNVSKFELELSLGETPDGLQGSFTYNTDLFDTGTISRLAEHLRALLESVAASPETRIAELSLLTEAERHQVLVAWNDTRAPLPSDTCIHHLFEAQVQRTPDALALGFEGDSLSYRELDARSNQLAHHLRTLGVGPEVRVGLCAERSLELVVGLFAILKAGGAYVPLDPSYPRERLEWMLEDARPAVLLAQPSLLTRLPESAGATVVPLRLDDEALRALPTHAPVSLSTPDTLAYVIFTSGSTGRPKGAMNAHRAVCNRLLWMQQAYALSSQDVVLQKTPYSFDVSVWEFFWPLMVGARLVIARPGGHQEPDYLARLICEQRVTTAHFVPSMLQHFLELPGLEQCESLRRVVCSGEALSPELAQRCLQRLPSAQLHNLYGPTEAAVDVTAFHVTPNHGLRALPIGRPIANTVIRILDAHLRPVPTGVPGELFIGGVQVGRGYLSRPHLTAERFIPDAFASEAGARLYRTGDKARWLADGNIEYLGRLDFQVKVRGLRIELGEIESALERHPQVRQAVVVVREDSPGDKRLVAYLVPPAGEQSPSTSDVRSFLKQQLPEYMVPAAFVSLETLPLNASGKLDRKALPVPNLQGQEKRGVYVAPRNDVEQRLCDIWAQVLGLKQVGIHDNFFELGGDSISSLQVVARARRTGLVLATRQLFQHQTVSLLAGVVKSTSKPLSEQGPVTGPVPLTPAQLQLLAHDPAHAHHFNQSVLLASRTPMEPALLEQALALVVAHHDALRLRVRQHEGSWQQENASPEEVPLLLIQVDLSSTPASEQPRALEAEASRLQTSFVLAQAPLLRAALFQLGEGQQRLLLTAHHLVIDGVSWRVLLEDLESAYQQLQQQLPATLPAKTSSFQSWARRLQAHAHSEALNAEAPLWLNEARAQVAPLPTDTSGPNTYASERSVSVALDTETTQLLLQEVPSAWRAQINDVLLTALARALSEWTGQSQVLVHLEGHGREELFDDVDVSRTIGWFTSFTPVLLPVSASGSVGDGLRSVRDSLRLLPHRGLGAGLLKWLGPTELAQQFQALPVPQIAFNYLGQLDATVASSRLFTLTSESSGPSVSPEGTRQHALEITGSVFQGSLRLAFGYSTHLHHAATIESLAQRFLHHLRALIDLRASEDARRVSPGDFPLAALTQTSLDTVLRQAGSDVEDLYPLSPTQQGMLFHTLLAPDAAAYFEQLSWTITSALDEPAFLRAWEACLQRHTILRSSFHWEGLPTPLQVVHSRVELPFEQLDWSTLGEAEQQRRFEQLLVQDKQRGFELRRAPLMRLTAIRLAENSVRFLWSHHHLLVDGWSLGILMKEVFSLYDAFRSGLPPQPAPRAPFRDYITWLSRRDASADASFWRTYLDGFASPTPLPADTHAVVPQGQQSEHLILEVDLSVEATSVLQVFARQHQLTLHTLAMASWGVVLSHYSGEQDVVFGNTVAGRPPELPGSDTLVGIFINTLPTRVRLPPHASPLLPWLQSLQAQQLELRQHEHSPLVDIQSLSQVPRGVSLFDSLLVFENYPVDASLLDSSSSTLQVKDVHGFERTNYPLTLSVLPGQPLRLRASHDAPRFQTASMQRLLEHWRDTMLALTSASSLGDVSLLSDAEGQQTLVTRVDRKALPTPQGSASEYTAPRTDTELRLASIWREVLRVERVGLHDEFMALGGHSLLAIQVVSRIRAAFGVEFPLRALFEAPTLEALATAVESFTRSAQAPAMPPLRPASRELPPPLSFAQQRLWFLEQLEPGTARYNLPVAVRLMGTVDAKVFERVFHELIRRHEPLRTTFRTDADTSFQVIAATTDFRLPVMDLTALPASARDAEALRLISEEAQRPFDLERGPLLRATLLKLDEQEHVVVLNMHHIVSDGWSMGILVREAGLLYAAFSRNQPSSLPELPVQYGDYAAWQRQWLQGEELERQLSFWRQQLAGAAPALELPTDRPRPAEQTFHGAALNMSLPLELSEALKALCQREGVTPYMLLLSAFQTVLHRYSGQEDFCVGSTIAGRDRAEFEGLIGFFVNTLALRTRLGGNPTVRELLGRVRETTLGAFAHHHLPFEKLVEEFDPERNLGRSPIFQVLFAFMNMPKGELNLPGLALRPMDTVTNVSKFELELSFGDSPTGFQGTFVYNTDLFDASTIARMAEHLRVMVAGMVASPESRLSELPLLTSTERQQVLVDWNQEQRELSEPPLVHRLFEAQVRRAPDAPALCFGAETLTYEELNARANQLAWHLRRLGVGPEVLVALCLERSLDLVVAMLAILKAGGAWLPLDPTLPSERLDFIASNALAPVLLTHSSLEHLLDRRGYVFLMDEHAERIERERTDDLEVQVDGDNLAYVIYTSGSTGRPKGTLLRHRGLCNTALRTLDFMDLGPGRRLLQFFSSAFDASVSEVFPALLSGACLVLASREELMPGEPLLKLLAEQSITTLKLTPSVLAQLEPEGLRGIQTLITAGEACSSELVARFQPGRRFVNAYGPTEATVCATVNTAVDSRRVSIGRPFHNVRAFVLDAHLRPVPVGVPGELFIGGVGLARGYLHRPELTAERFIPHPFASEPGERLYRTGDKVRWLDNGELEYLGRTDFQLKLRGFRIEPGEIESVLANHPSVREAVVTLREDTPGHRRLVAYVVPATGTRTLDASTLRDVLKLTLPDYMVPSAFVTLEALPLNASGKLDRKALPAPDVSRSESKPAYVAPRNDVEQRLCDIWALVLGLDQVGIHDNFFELGGDSIISIQVVARARRADLVLATRQLFQHQTVAQLALVVKSTTEPLGEQGPVTGPVLLTPIQHHLLAHDAAHAHHFNQSVLLSVRQPLEHARLEKALQHLLAHHDALRLRFRQDEGAWHQENVSPDEAPVRLIQVDLSALPASEQLAALDAEGARLQASFVLSQPPLLKAALFQLGDGQQRLLLVAHHLVVDAVSWRVLMEDLESAYQQLQHGPQASLPAKTSSFQSWARRLQAHAHSDAMKPEAPLWLDEARTQVAPLPTDSSGANTQASQHAISIALDAEETKLLLQEVPSAWRAQINDVLLTALAQAVSEWTGQPRVLVNLEGHGREELFDDVDVSRTVGWFTSFTPVLLPVPTSGSVGERLRAVRDSLRRMPHRGLGFGLLKWLGPTEVAQRLQAQPVPQIAFNYLGQLDAAAASSQLFSLSTDPSGPSVSPSGTRLHVLELNGSVFQGRLQFSFGYSTHLHHAATIESLAQRFLHHLRALIALRTSEDAHRFSPGDFPLAALTQPSLDTVLRQAGSDVEDVYPLSPTQQGMLFHALLSPDSSAYFEQLSWTVTSALDEPAFLRAWRACLQRHTILRSSFHWEELPTPLQVVHSRVELPIEQLDWSDVPADEQQRRFEQLLVQDRQRGIELRRAPLVRLTAIRLAEASVRFLWSHHHLLVDGWSLGLLISEVFSLYESFRSGVTPQTAPRAPFRDYIAWLQRRDASADASFWRTYLDGFASPTPLPADTHGNVAPGQQTEHLTLEVDLTAEITTAIQAFARQHQLTLHTLAMASWGLVLSHYSGEQDVVFGNTVSGRPPELPGSDTLVGIFINSLPARVQLPSHASPVRPWLQSLQAQQLELRQYEHSSLVDVQSFSQVPRGVSLFDSLLVFENYPVDASMSGSTSSLQVKDVHGFEHTNYPLTLSVLPGASLRLRAVYDSPRFEPAAVQRLLKHWRNALCSLASASRLGDVSLLSEAERQQVLVEWNDTAADFPADACIHHLFEQQAALRPDAIAVEFGDARLTYRELDARANQLAHLLRSHGVGPDTLVALCLERSLELIVSLLGILKAGGAYLPLDASYPAQRLAFMLEDAPPRLLITSAALRSRLPVPEHLTSLLVEELGLEGRPTSAPASGVTSRNLAYVDFTSGTTGRPKGVAIEHRSVQRLFHGIHYAHLGPEETFLLIAPVSFDASTLELWGPLLFGGRLVVFPPESPSDLELLSQVLTRHRVTTLHLTAGLFSQVVEHKPDCLRGLHQLLTGGDVVSAPHVHRVLETLGVPVTACYGPTESTLFTSCFRMTRPEQVGAAVPIGTPIANTQVYLLDAAFLPVPPGVPGELFIGGEGLARGYLSRPELTAERFVPDPFASRAGARLYRTGDLARWRPDGVLEFLGRRDNQVKVRGYRIELAEVEAALRAHSAVSEALALVREDVPGDKRLVAYVVPQPSGQATSFDLAELRASLRQRLPEYMVPSAFVALEALPLTANGKVDRKALPVPDGALASASEYVAPRDATEQQLAALWSEVLRVERVGLHDNFFTLGGHSLLATRIVSRIRAVFDVELPLRTLFEAPTLDALARAVDAATRSARTLALPPLRPADRTRALPLSFAQQRLWFLDQLVPDSALYNMPAPLRLEGTLDLSALERCLTELVRRHEVLRTSFPSETGQPLQSIAPPGPLPLERVDLSALPLDEREEEARRRIEAEVRKPFALAHGPMLRALLLKLDEQQHVLVLNLHHIISDGWSMGVLAREVAALYEAFSQGLPSPLPELPVQYADFAAWQRQWLQGEALEAQFAYWRQQLAGAPQVLELPTDRPRPATQSYRGANLSRLMPRALSQALQALCQREGVTSFMALLAGFQSLLARYSGQTDVVIGTDIAGRTHADTEGLIGFFVNQLVMRGDLSGDPTFRELLARTRQVALGAYAHQDVPFEELVRVINPERNLAHAPIFQVKLVLQNAPVAELRVPGLTFRGTENDTGSSKFDITLSIQDGAEGLECVSNYSTDLYDAGTMARMLEHLQVLLEAAVAAPDTRLSTLSLLTETERRQVLVEWNDTPAELTDPSVHALIEAQAQRTPDALAVQWGERTLTYRQLDERANQLAWHLRSLGVGPEVLVALCVERSPELVLSILAILKAGGAWLPLDPSYPAERLAFMLRDAQPPVVLAQEHLADELPLQNELLVLLDSEWDSLIARRPTHAPDTRVLPDNLAYAIYTSGSTGRPKGTLLRHRGLCNTARRTIDAMRLRPGSRVLQFASIGFDASVWEMVPALIAGAELHLASRDELMPGAPLHQLLRQRGITAATLTPSVLAQLDPQGLEALETLTSAGEACTSELVARWKPGRRFINAYGPTETTICATLDAEVEAGRITIGRPFQGVRAYVLDASLRPVPVGMPGELCIGGAGLARGYLGRPELTAERFIPHPFASEPGERLYRTGDKVRWLADGNLEYLGRIDFQVKLRGFRIELGEIESVLASHPAVREAVVALREVRGGDKTLVAYVVPREGDLSDTGVLRAFVGEKLPEYMVPAAFVVLPALPLTSSGKVDRAALPAPTLEERRGRKPYTPPGTPTEEVLTRLWAQVLGLEQVGIHDNFFELGGDSLLCVRLVAMAAHAGLTFQVNQMFQHQTVAELAPVVRIAEPPSQAEQDTGPRTPRVDEQLPLLPHHQWLVETFDMETQIWASTMVWDVPPETRAELLRASVAHLGEQHDVLRLRLHHEPEGWTARMLASAGAPHVEEHDFTGRAPQAQREAMMEVGRRLQSHLSITRGPALALALCRLGGPGADKLILCMHHCIYDGFSLPMLLADLHGTYERLATGQPPRPPAVSATYRQYMLAVAAHGRSPEAMREARAFWLDESRLRPGAPMPVDLGTGPHTDLNSRRLFMPIPEGLAGRLADYVRTHEDVYLNDLLLFGLARAWARWSGDQPLRLDVEHNGRAGVVPGVDLSRTLGPSTLKFPMRFEQRGAEPSKVAFATAKRIVRETMARALDFGLLRYGPDEAVRQRLAACGSPQVFFNNRGATLGQAPRKAQGPEGVESFAFPRPDGKPSIVSYDLMIECDGAGPAMQLTWVYSGDIHREQTIRTLAEDLYAQLAALLDAS</sequence>
<dbReference type="SUPFAM" id="SSF52777">
    <property type="entry name" value="CoA-dependent acyltransferases"/>
    <property type="match status" value="16"/>
</dbReference>
<reference evidence="7 8" key="1">
    <citation type="submission" date="2020-02" db="EMBL/GenBank/DDBJ databases">
        <authorList>
            <person name="Babadi Z.K."/>
            <person name="Risdian C."/>
            <person name="Ebrahimipour G.H."/>
            <person name="Wink J."/>
        </authorList>
    </citation>
    <scope>NUCLEOTIDE SEQUENCE [LARGE SCALE GENOMIC DNA]</scope>
    <source>
        <strain evidence="7 8">ZKHCc1 1396</strain>
    </source>
</reference>
<dbReference type="NCBIfam" id="NF004282">
    <property type="entry name" value="PRK05691.1"/>
    <property type="match status" value="5"/>
</dbReference>
<dbReference type="Pfam" id="PF00668">
    <property type="entry name" value="Condensation"/>
    <property type="match status" value="8"/>
</dbReference>
<dbReference type="NCBIfam" id="NF003417">
    <property type="entry name" value="PRK04813.1"/>
    <property type="match status" value="4"/>
</dbReference>
<dbReference type="Gene3D" id="3.40.50.980">
    <property type="match status" value="8"/>
</dbReference>
<dbReference type="InterPro" id="IPR020845">
    <property type="entry name" value="AMP-binding_CS"/>
</dbReference>
<evidence type="ECO:0000313" key="8">
    <source>
        <dbReference type="Proteomes" id="UP001516472"/>
    </source>
</evidence>
<proteinExistence type="predicted"/>